<evidence type="ECO:0000313" key="7">
    <source>
        <dbReference type="Proteomes" id="UP000321574"/>
    </source>
</evidence>
<keyword evidence="2 3" id="KW-0690">Ribosome biogenesis</keyword>
<gene>
    <name evidence="3 6" type="primary">rimP</name>
    <name evidence="6" type="ORF">FHP05_01480</name>
</gene>
<dbReference type="GO" id="GO:0000028">
    <property type="term" value="P:ribosomal small subunit assembly"/>
    <property type="evidence" value="ECO:0007669"/>
    <property type="project" value="TreeGrafter"/>
</dbReference>
<sequence length="157" mass="18117">MRAEEVTKVTEEVVTPILQEENLELVDIEYVKEGRDFFLRVFIDKDGGVGLTECELISEKLSEKLDQLDPIQDAYFLEVSSPGAERPLKTKDDFLKNINSNIYVSLYAPIDGEKEYEGILKQFENDVVIIEYKLKTRKKEVQIPYEKIAHARLAVVF</sequence>
<dbReference type="FunFam" id="3.30.300.70:FF:000001">
    <property type="entry name" value="Ribosome maturation factor RimP"/>
    <property type="match status" value="1"/>
</dbReference>
<dbReference type="GO" id="GO:0006412">
    <property type="term" value="P:translation"/>
    <property type="evidence" value="ECO:0007669"/>
    <property type="project" value="TreeGrafter"/>
</dbReference>
<organism evidence="6 7">
    <name type="scientific">Cerasibacillus terrae</name>
    <dbReference type="NCBI Taxonomy" id="2498845"/>
    <lineage>
        <taxon>Bacteria</taxon>
        <taxon>Bacillati</taxon>
        <taxon>Bacillota</taxon>
        <taxon>Bacilli</taxon>
        <taxon>Bacillales</taxon>
        <taxon>Bacillaceae</taxon>
        <taxon>Cerasibacillus</taxon>
    </lineage>
</organism>
<dbReference type="CDD" id="cd01734">
    <property type="entry name" value="YlxS_C"/>
    <property type="match status" value="1"/>
</dbReference>
<evidence type="ECO:0000256" key="3">
    <source>
        <dbReference type="HAMAP-Rule" id="MF_01077"/>
    </source>
</evidence>
<dbReference type="SUPFAM" id="SSF74942">
    <property type="entry name" value="YhbC-like, C-terminal domain"/>
    <property type="match status" value="1"/>
</dbReference>
<dbReference type="InterPro" id="IPR036847">
    <property type="entry name" value="RimP_C_sf"/>
</dbReference>
<evidence type="ECO:0000313" key="6">
    <source>
        <dbReference type="EMBL" id="TXL67716.1"/>
    </source>
</evidence>
<dbReference type="NCBIfam" id="NF000928">
    <property type="entry name" value="PRK00092.1-2"/>
    <property type="match status" value="1"/>
</dbReference>
<feature type="domain" description="Ribosome maturation factor RimP C-terminal" evidence="5">
    <location>
        <begin position="88"/>
        <end position="157"/>
    </location>
</feature>
<name>A0A5C8P3F0_9BACI</name>
<dbReference type="EMBL" id="VDUW01000001">
    <property type="protein sequence ID" value="TXL67716.1"/>
    <property type="molecule type" value="Genomic_DNA"/>
</dbReference>
<evidence type="ECO:0000256" key="2">
    <source>
        <dbReference type="ARBA" id="ARBA00022517"/>
    </source>
</evidence>
<dbReference type="PANTHER" id="PTHR33867">
    <property type="entry name" value="RIBOSOME MATURATION FACTOR RIMP"/>
    <property type="match status" value="1"/>
</dbReference>
<dbReference type="HAMAP" id="MF_01077">
    <property type="entry name" value="RimP"/>
    <property type="match status" value="1"/>
</dbReference>
<evidence type="ECO:0000256" key="1">
    <source>
        <dbReference type="ARBA" id="ARBA00022490"/>
    </source>
</evidence>
<comment type="caution">
    <text evidence="6">The sequence shown here is derived from an EMBL/GenBank/DDBJ whole genome shotgun (WGS) entry which is preliminary data.</text>
</comment>
<proteinExistence type="inferred from homology"/>
<feature type="domain" description="Ribosome maturation factor RimP N-terminal" evidence="4">
    <location>
        <begin position="14"/>
        <end position="85"/>
    </location>
</feature>
<comment type="subcellular location">
    <subcellularLocation>
        <location evidence="3">Cytoplasm</location>
    </subcellularLocation>
</comment>
<keyword evidence="1 3" id="KW-0963">Cytoplasm</keyword>
<dbReference type="PANTHER" id="PTHR33867:SF1">
    <property type="entry name" value="RIBOSOME MATURATION FACTOR RIMP"/>
    <property type="match status" value="1"/>
</dbReference>
<dbReference type="Proteomes" id="UP000321574">
    <property type="component" value="Unassembled WGS sequence"/>
</dbReference>
<reference evidence="6 7" key="1">
    <citation type="submission" date="2019-06" db="EMBL/GenBank/DDBJ databases">
        <title>Cerasibacillus sp. nov., isolated from maize field.</title>
        <authorList>
            <person name="Lin S.-Y."/>
            <person name="Tsai C.-F."/>
            <person name="Young C.-C."/>
        </authorList>
    </citation>
    <scope>NUCLEOTIDE SEQUENCE [LARGE SCALE GENOMIC DNA]</scope>
    <source>
        <strain evidence="6 7">CC-CFT480</strain>
    </source>
</reference>
<dbReference type="Pfam" id="PF02576">
    <property type="entry name" value="RimP_N"/>
    <property type="match status" value="1"/>
</dbReference>
<dbReference type="InterPro" id="IPR028998">
    <property type="entry name" value="RimP_C"/>
</dbReference>
<comment type="similarity">
    <text evidence="3">Belongs to the RimP family.</text>
</comment>
<evidence type="ECO:0000259" key="4">
    <source>
        <dbReference type="Pfam" id="PF02576"/>
    </source>
</evidence>
<dbReference type="SUPFAM" id="SSF75420">
    <property type="entry name" value="YhbC-like, N-terminal domain"/>
    <property type="match status" value="1"/>
</dbReference>
<dbReference type="GO" id="GO:0005829">
    <property type="term" value="C:cytosol"/>
    <property type="evidence" value="ECO:0007669"/>
    <property type="project" value="TreeGrafter"/>
</dbReference>
<dbReference type="OrthoDB" id="9805006at2"/>
<dbReference type="AlphaFoldDB" id="A0A5C8P3F0"/>
<dbReference type="InterPro" id="IPR003728">
    <property type="entry name" value="Ribosome_maturation_RimP"/>
</dbReference>
<keyword evidence="7" id="KW-1185">Reference proteome</keyword>
<comment type="function">
    <text evidence="3">Required for maturation of 30S ribosomal subunits.</text>
</comment>
<dbReference type="InterPro" id="IPR028989">
    <property type="entry name" value="RimP_N"/>
</dbReference>
<dbReference type="RefSeq" id="WP_147665395.1">
    <property type="nucleotide sequence ID" value="NZ_VDUW01000001.1"/>
</dbReference>
<dbReference type="Gene3D" id="2.30.30.180">
    <property type="entry name" value="Ribosome maturation factor RimP, C-terminal domain"/>
    <property type="match status" value="1"/>
</dbReference>
<protein>
    <recommendedName>
        <fullName evidence="3">Ribosome maturation factor RimP</fullName>
    </recommendedName>
</protein>
<evidence type="ECO:0000259" key="5">
    <source>
        <dbReference type="Pfam" id="PF17384"/>
    </source>
</evidence>
<dbReference type="InterPro" id="IPR035956">
    <property type="entry name" value="RimP_N_sf"/>
</dbReference>
<dbReference type="Gene3D" id="3.30.300.70">
    <property type="entry name" value="RimP-like superfamily, N-terminal"/>
    <property type="match status" value="1"/>
</dbReference>
<accession>A0A5C8P3F0</accession>
<dbReference type="Pfam" id="PF17384">
    <property type="entry name" value="DUF150_C"/>
    <property type="match status" value="1"/>
</dbReference>